<proteinExistence type="predicted"/>
<evidence type="ECO:0000256" key="1">
    <source>
        <dbReference type="ARBA" id="ARBA00023015"/>
    </source>
</evidence>
<comment type="caution">
    <text evidence="6">The sequence shown here is derived from an EMBL/GenBank/DDBJ whole genome shotgun (WGS) entry which is preliminary data.</text>
</comment>
<keyword evidence="3" id="KW-0804">Transcription</keyword>
<reference evidence="6 7" key="1">
    <citation type="submission" date="2019-08" db="EMBL/GenBank/DDBJ databases">
        <title>Actinomadura sp. nov. CYP1-5 isolated from mountain soil.</title>
        <authorList>
            <person name="Songsumanus A."/>
            <person name="Kuncharoen N."/>
            <person name="Kudo T."/>
            <person name="Yuki M."/>
            <person name="Igarashi Y."/>
            <person name="Tanasupawat S."/>
        </authorList>
    </citation>
    <scope>NUCLEOTIDE SEQUENCE [LARGE SCALE GENOMIC DNA]</scope>
    <source>
        <strain evidence="6 7">JCM 14158</strain>
    </source>
</reference>
<dbReference type="InterPro" id="IPR036271">
    <property type="entry name" value="Tet_transcr_reg_TetR-rel_C_sf"/>
</dbReference>
<dbReference type="PANTHER" id="PTHR30055:SF234">
    <property type="entry name" value="HTH-TYPE TRANSCRIPTIONAL REGULATOR BETI"/>
    <property type="match status" value="1"/>
</dbReference>
<protein>
    <submittedName>
        <fullName evidence="6">TetR/AcrR family transcriptional regulator</fullName>
    </submittedName>
</protein>
<evidence type="ECO:0000313" key="6">
    <source>
        <dbReference type="EMBL" id="TYB49258.1"/>
    </source>
</evidence>
<dbReference type="Proteomes" id="UP000323380">
    <property type="component" value="Unassembled WGS sequence"/>
</dbReference>
<feature type="domain" description="HTH tetR-type" evidence="5">
    <location>
        <begin position="29"/>
        <end position="88"/>
    </location>
</feature>
<dbReference type="AlphaFoldDB" id="A0A5D0NYL8"/>
<dbReference type="PRINTS" id="PR00455">
    <property type="entry name" value="HTHTETR"/>
</dbReference>
<keyword evidence="2 4" id="KW-0238">DNA-binding</keyword>
<accession>A0A5D0NYL8</accession>
<organism evidence="6 7">
    <name type="scientific">Actinomadura chibensis</name>
    <dbReference type="NCBI Taxonomy" id="392828"/>
    <lineage>
        <taxon>Bacteria</taxon>
        <taxon>Bacillati</taxon>
        <taxon>Actinomycetota</taxon>
        <taxon>Actinomycetes</taxon>
        <taxon>Streptosporangiales</taxon>
        <taxon>Thermomonosporaceae</taxon>
        <taxon>Actinomadura</taxon>
    </lineage>
</organism>
<dbReference type="STRING" id="1220554.GCA_001552135_04434"/>
<gene>
    <name evidence="6" type="ORF">FXF69_09140</name>
</gene>
<dbReference type="GO" id="GO:0000976">
    <property type="term" value="F:transcription cis-regulatory region binding"/>
    <property type="evidence" value="ECO:0007669"/>
    <property type="project" value="TreeGrafter"/>
</dbReference>
<evidence type="ECO:0000259" key="5">
    <source>
        <dbReference type="PROSITE" id="PS50977"/>
    </source>
</evidence>
<dbReference type="SUPFAM" id="SSF48498">
    <property type="entry name" value="Tetracyclin repressor-like, C-terminal domain"/>
    <property type="match status" value="1"/>
</dbReference>
<dbReference type="Pfam" id="PF00440">
    <property type="entry name" value="TetR_N"/>
    <property type="match status" value="1"/>
</dbReference>
<feature type="DNA-binding region" description="H-T-H motif" evidence="4">
    <location>
        <begin position="51"/>
        <end position="70"/>
    </location>
</feature>
<keyword evidence="1" id="KW-0805">Transcription regulation</keyword>
<keyword evidence="7" id="KW-1185">Reference proteome</keyword>
<dbReference type="PROSITE" id="PS50977">
    <property type="entry name" value="HTH_TETR_2"/>
    <property type="match status" value="1"/>
</dbReference>
<dbReference type="Gene3D" id="1.10.357.10">
    <property type="entry name" value="Tetracycline Repressor, domain 2"/>
    <property type="match status" value="1"/>
</dbReference>
<dbReference type="InterPro" id="IPR049445">
    <property type="entry name" value="TetR_SbtR-like_C"/>
</dbReference>
<dbReference type="GO" id="GO:0003700">
    <property type="term" value="F:DNA-binding transcription factor activity"/>
    <property type="evidence" value="ECO:0007669"/>
    <property type="project" value="TreeGrafter"/>
</dbReference>
<dbReference type="Pfam" id="PF21597">
    <property type="entry name" value="TetR_C_43"/>
    <property type="match status" value="1"/>
</dbReference>
<dbReference type="InterPro" id="IPR009057">
    <property type="entry name" value="Homeodomain-like_sf"/>
</dbReference>
<evidence type="ECO:0000256" key="4">
    <source>
        <dbReference type="PROSITE-ProRule" id="PRU00335"/>
    </source>
</evidence>
<evidence type="ECO:0000313" key="7">
    <source>
        <dbReference type="Proteomes" id="UP000323380"/>
    </source>
</evidence>
<name>A0A5D0NYL8_9ACTN</name>
<dbReference type="InterPro" id="IPR001647">
    <property type="entry name" value="HTH_TetR"/>
</dbReference>
<evidence type="ECO:0000256" key="2">
    <source>
        <dbReference type="ARBA" id="ARBA00023125"/>
    </source>
</evidence>
<evidence type="ECO:0000256" key="3">
    <source>
        <dbReference type="ARBA" id="ARBA00023163"/>
    </source>
</evidence>
<dbReference type="PANTHER" id="PTHR30055">
    <property type="entry name" value="HTH-TYPE TRANSCRIPTIONAL REGULATOR RUTR"/>
    <property type="match status" value="1"/>
</dbReference>
<dbReference type="EMBL" id="VSFG01000001">
    <property type="protein sequence ID" value="TYB49258.1"/>
    <property type="molecule type" value="Genomic_DNA"/>
</dbReference>
<sequence>MTRFGSLAGMTAVDALLAPGGTRLRADARRNAERLVAAARAALDEKGLEITTRDVAQRAGVGLGTLYRRVPSLDALLAAILIDTITEMTELAVRARAADDPWAAFVDFAESYVRLRASSCGLHDALSGACDLDLDPHIDRLRREVRHLVARAQDAGAIRADLDWSDVPFVLATAIPSDHTIGLSAKPDQWRRNLGIILDGLRPPTGMGSE</sequence>
<dbReference type="SUPFAM" id="SSF46689">
    <property type="entry name" value="Homeodomain-like"/>
    <property type="match status" value="1"/>
</dbReference>
<dbReference type="InterPro" id="IPR050109">
    <property type="entry name" value="HTH-type_TetR-like_transc_reg"/>
</dbReference>